<dbReference type="Proteomes" id="UP000054564">
    <property type="component" value="Unassembled WGS sequence"/>
</dbReference>
<evidence type="ECO:0000313" key="3">
    <source>
        <dbReference type="Proteomes" id="UP000054564"/>
    </source>
</evidence>
<feature type="compositionally biased region" description="Polar residues" evidence="1">
    <location>
        <begin position="211"/>
        <end position="255"/>
    </location>
</feature>
<feature type="compositionally biased region" description="Low complexity" evidence="1">
    <location>
        <begin position="627"/>
        <end position="636"/>
    </location>
</feature>
<evidence type="ECO:0008006" key="4">
    <source>
        <dbReference type="Google" id="ProtNLM"/>
    </source>
</evidence>
<dbReference type="EMBL" id="AJIL01000036">
    <property type="protein sequence ID" value="KNF00512.1"/>
    <property type="molecule type" value="Genomic_DNA"/>
</dbReference>
<feature type="compositionally biased region" description="Low complexity" evidence="1">
    <location>
        <begin position="169"/>
        <end position="200"/>
    </location>
</feature>
<feature type="compositionally biased region" description="Polar residues" evidence="1">
    <location>
        <begin position="761"/>
        <end position="778"/>
    </location>
</feature>
<gene>
    <name evidence="2" type="ORF">PSTG_06205</name>
</gene>
<feature type="compositionally biased region" description="Low complexity" evidence="1">
    <location>
        <begin position="785"/>
        <end position="797"/>
    </location>
</feature>
<feature type="compositionally biased region" description="Polar residues" evidence="1">
    <location>
        <begin position="265"/>
        <end position="284"/>
    </location>
</feature>
<dbReference type="Pfam" id="PF09729">
    <property type="entry name" value="Gti1_Pac2"/>
    <property type="match status" value="1"/>
</dbReference>
<reference evidence="2" key="1">
    <citation type="submission" date="2014-03" db="EMBL/GenBank/DDBJ databases">
        <title>Cloning and expression analysis of gamma-glutamylcysteines synthetase in perennial ryegrass.</title>
        <authorList>
            <person name="Wei S."/>
            <person name="Sun Z."/>
        </authorList>
    </citation>
    <scope>NUCLEOTIDE SEQUENCE</scope>
    <source>
        <strain evidence="2">Race PST-78</strain>
    </source>
</reference>
<feature type="compositionally biased region" description="Polar residues" evidence="1">
    <location>
        <begin position="698"/>
        <end position="714"/>
    </location>
</feature>
<feature type="compositionally biased region" description="Polar residues" evidence="1">
    <location>
        <begin position="476"/>
        <end position="492"/>
    </location>
</feature>
<protein>
    <recommendedName>
        <fullName evidence="4">cAMP-independent regulatory protein pac2</fullName>
    </recommendedName>
</protein>
<feature type="compositionally biased region" description="Polar residues" evidence="1">
    <location>
        <begin position="417"/>
        <end position="438"/>
    </location>
</feature>
<feature type="region of interest" description="Disordered" evidence="1">
    <location>
        <begin position="383"/>
        <end position="557"/>
    </location>
</feature>
<feature type="compositionally biased region" description="Low complexity" evidence="1">
    <location>
        <begin position="537"/>
        <end position="549"/>
    </location>
</feature>
<feature type="compositionally biased region" description="Polar residues" evidence="1">
    <location>
        <begin position="576"/>
        <end position="603"/>
    </location>
</feature>
<feature type="compositionally biased region" description="Low complexity" evidence="1">
    <location>
        <begin position="39"/>
        <end position="52"/>
    </location>
</feature>
<feature type="region of interest" description="Disordered" evidence="1">
    <location>
        <begin position="1"/>
        <end position="74"/>
    </location>
</feature>
<feature type="compositionally biased region" description="Polar residues" evidence="1">
    <location>
        <begin position="805"/>
        <end position="817"/>
    </location>
</feature>
<feature type="compositionally biased region" description="Polar residues" evidence="1">
    <location>
        <begin position="503"/>
        <end position="527"/>
    </location>
</feature>
<feature type="region of interest" description="Disordered" evidence="1">
    <location>
        <begin position="736"/>
        <end position="853"/>
    </location>
</feature>
<feature type="compositionally biased region" description="Low complexity" evidence="1">
    <location>
        <begin position="749"/>
        <end position="760"/>
    </location>
</feature>
<name>A0A0L0VMT8_9BASI</name>
<feature type="compositionally biased region" description="Basic and acidic residues" evidence="1">
    <location>
        <begin position="604"/>
        <end position="615"/>
    </location>
</feature>
<keyword evidence="3" id="KW-1185">Reference proteome</keyword>
<comment type="caution">
    <text evidence="2">The sequence shown here is derived from an EMBL/GenBank/DDBJ whole genome shotgun (WGS) entry which is preliminary data.</text>
</comment>
<feature type="region of interest" description="Disordered" evidence="1">
    <location>
        <begin position="169"/>
        <end position="298"/>
    </location>
</feature>
<dbReference type="PANTHER" id="PTHR28027">
    <property type="entry name" value="TRANSCRIPTIONAL REGULATOR MIT1"/>
    <property type="match status" value="1"/>
</dbReference>
<dbReference type="InterPro" id="IPR018608">
    <property type="entry name" value="Gti1/Pac2"/>
</dbReference>
<dbReference type="PANTHER" id="PTHR28027:SF2">
    <property type="entry name" value="TRANSCRIPTIONAL REGULATOR MIT1"/>
    <property type="match status" value="1"/>
</dbReference>
<feature type="region of interest" description="Disordered" evidence="1">
    <location>
        <begin position="576"/>
        <end position="714"/>
    </location>
</feature>
<evidence type="ECO:0000256" key="1">
    <source>
        <dbReference type="SAM" id="MobiDB-lite"/>
    </source>
</evidence>
<feature type="compositionally biased region" description="Low complexity" evidence="1">
    <location>
        <begin position="445"/>
        <end position="471"/>
    </location>
</feature>
<dbReference type="GO" id="GO:0003677">
    <property type="term" value="F:DNA binding"/>
    <property type="evidence" value="ECO:0007669"/>
    <property type="project" value="TreeGrafter"/>
</dbReference>
<dbReference type="EMBL" id="AJIL01000036">
    <property type="protein sequence ID" value="KNF00513.1"/>
    <property type="molecule type" value="Genomic_DNA"/>
</dbReference>
<accession>A0A0L0VMT8</accession>
<feature type="compositionally biased region" description="Polar residues" evidence="1">
    <location>
        <begin position="824"/>
        <end position="835"/>
    </location>
</feature>
<sequence length="853" mass="90364">MNPNLNNPSGIHHHHQPSHSVSQLQPSLHYPHLPAAHTHPSQLHLSHQSQQQQHHHHPDPAPIREVPDHQQQQRTNIEHYKSSANPAYDGYIGSTHDALIIFSGCFRGDFPMVSRRLHERERRSIRSGAVYVFDETRAGIKRWTDGRVWSPSRILNNFLVYREIDQKRPTATNNASGSSTNPPNPNAGTPPTASASAANTTHKHDGDKSKSNQLNSGSSPLSTQAQSSNPHYSRPHSINPTGQSRTETRNPSELTSLDPKPSIPKNENQDQAQSASGENQSTPAATHRPMNRERERSLVGSLTSTYKFRPDGLVKKTISIAGMHMISYYKLDDVVSGRLRAPTSHGHLLHMEIAGHLLNPGFYRAPPTWGMANGRFWIQEEGPEEPSQVLSTVSSVSNNSSSLHSGQRPAALPAPASGSTSSNPSQGIRTSHPSTRPNASERIPSTALSRPGSSASSTGSPSVTSPTTSHSFPLLSASNLHNTATTPRSPVINTIGARPNFSRVHNNNNTPPASGSSHLGRSSTIGGASSGRYEPYSRAARSPPHSAASTNTSTLTDQQASVQYYSPNHTTGGLSGYSTHSFLSESHSTPLVGTDQQSTSNRNTRQDSSAHDGRNLESPGQVGYDESGTYRTTSSTSGGGESLYAQYTITDPANSSHRSSSVPPSSYGLPSINRVGASAQPSSPASSTGTRGIGDYPFSSSSSQPQINRLSSSTANHGGSYGGYLSPAVAEHAFRASGGGSGLPERENNSYGSSSHSVNSLANPSGQASPSSGTQSASFLYPATSTSPSSGYSFSNSARRGSAVGSFTSELGSSNNDPARGGTRVNSQNGSSASHWGQLGSPHVMKKEEGAGG</sequence>
<organism evidence="2 3">
    <name type="scientific">Puccinia striiformis f. sp. tritici PST-78</name>
    <dbReference type="NCBI Taxonomy" id="1165861"/>
    <lineage>
        <taxon>Eukaryota</taxon>
        <taxon>Fungi</taxon>
        <taxon>Dikarya</taxon>
        <taxon>Basidiomycota</taxon>
        <taxon>Pucciniomycotina</taxon>
        <taxon>Pucciniomycetes</taxon>
        <taxon>Pucciniales</taxon>
        <taxon>Pucciniaceae</taxon>
        <taxon>Puccinia</taxon>
    </lineage>
</organism>
<dbReference type="AlphaFoldDB" id="A0A0L0VMT8"/>
<evidence type="ECO:0000313" key="2">
    <source>
        <dbReference type="EMBL" id="KNF00512.1"/>
    </source>
</evidence>
<feature type="compositionally biased region" description="Low complexity" evidence="1">
    <location>
        <begin position="652"/>
        <end position="687"/>
    </location>
</feature>
<feature type="compositionally biased region" description="Low complexity" evidence="1">
    <location>
        <begin position="18"/>
        <end position="29"/>
    </location>
</feature>
<reference evidence="3" key="2">
    <citation type="submission" date="2014-03" db="EMBL/GenBank/DDBJ databases">
        <title>The Genome Sequence of Puccinia striiformis f. sp. tritici PST-78.</title>
        <authorList>
            <consortium name="The Broad Institute Genome Sequencing Platform"/>
            <person name="Cuomo C."/>
            <person name="Hulbert S."/>
            <person name="Chen X."/>
            <person name="Walker B."/>
            <person name="Young S.K."/>
            <person name="Zeng Q."/>
            <person name="Gargeya S."/>
            <person name="Fitzgerald M."/>
            <person name="Haas B."/>
            <person name="Abouelleil A."/>
            <person name="Alvarado L."/>
            <person name="Arachchi H.M."/>
            <person name="Berlin A.M."/>
            <person name="Chapman S.B."/>
            <person name="Goldberg J."/>
            <person name="Griggs A."/>
            <person name="Gujja S."/>
            <person name="Hansen M."/>
            <person name="Howarth C."/>
            <person name="Imamovic A."/>
            <person name="Larimer J."/>
            <person name="McCowan C."/>
            <person name="Montmayeur A."/>
            <person name="Murphy C."/>
            <person name="Neiman D."/>
            <person name="Pearson M."/>
            <person name="Priest M."/>
            <person name="Roberts A."/>
            <person name="Saif S."/>
            <person name="Shea T."/>
            <person name="Sisk P."/>
            <person name="Sykes S."/>
            <person name="Wortman J."/>
            <person name="Nusbaum C."/>
            <person name="Birren B."/>
        </authorList>
    </citation>
    <scope>NUCLEOTIDE SEQUENCE [LARGE SCALE GENOMIC DNA]</scope>
    <source>
        <strain evidence="3">race PST-78</strain>
    </source>
</reference>
<proteinExistence type="predicted"/>
<feature type="compositionally biased region" description="Low complexity" evidence="1">
    <location>
        <begin position="387"/>
        <end position="405"/>
    </location>
</feature>
<dbReference type="OrthoDB" id="5572844at2759"/>